<organism evidence="1 2">
    <name type="scientific">Gandjariella thermophila</name>
    <dbReference type="NCBI Taxonomy" id="1931992"/>
    <lineage>
        <taxon>Bacteria</taxon>
        <taxon>Bacillati</taxon>
        <taxon>Actinomycetota</taxon>
        <taxon>Actinomycetes</taxon>
        <taxon>Pseudonocardiales</taxon>
        <taxon>Pseudonocardiaceae</taxon>
        <taxon>Gandjariella</taxon>
    </lineage>
</organism>
<evidence type="ECO:0000313" key="2">
    <source>
        <dbReference type="Proteomes" id="UP000298860"/>
    </source>
</evidence>
<proteinExistence type="predicted"/>
<evidence type="ECO:0000313" key="1">
    <source>
        <dbReference type="EMBL" id="GDY31285.1"/>
    </source>
</evidence>
<accession>A0A4D4J3N2</accession>
<keyword evidence="2" id="KW-1185">Reference proteome</keyword>
<gene>
    <name evidence="1" type="ORF">GTS_29180</name>
</gene>
<dbReference type="AlphaFoldDB" id="A0A4D4J3N2"/>
<dbReference type="EMBL" id="BJFL01000013">
    <property type="protein sequence ID" value="GDY31285.1"/>
    <property type="molecule type" value="Genomic_DNA"/>
</dbReference>
<protein>
    <submittedName>
        <fullName evidence="1">Uncharacterized protein</fullName>
    </submittedName>
</protein>
<comment type="caution">
    <text evidence="1">The sequence shown here is derived from an EMBL/GenBank/DDBJ whole genome shotgun (WGS) entry which is preliminary data.</text>
</comment>
<name>A0A4D4J3N2_9PSEU</name>
<reference evidence="2" key="1">
    <citation type="submission" date="2019-04" db="EMBL/GenBank/DDBJ databases">
        <title>Draft genome sequence of Pseudonocardiaceae bacterium SL3-2-4.</title>
        <authorList>
            <person name="Ningsih F."/>
            <person name="Yokota A."/>
            <person name="Sakai Y."/>
            <person name="Nanatani K."/>
            <person name="Yabe S."/>
            <person name="Oetari A."/>
            <person name="Sjamsuridzal W."/>
        </authorList>
    </citation>
    <scope>NUCLEOTIDE SEQUENCE [LARGE SCALE GENOMIC DNA]</scope>
    <source>
        <strain evidence="2">SL3-2-4</strain>
    </source>
</reference>
<sequence length="63" mass="6489">MAGGATPNGTCPRVPETPCHGSIHPIVNGGTVLPAMIYVKAVIIRGGCFYLPGQVMFPVCYAG</sequence>
<dbReference type="Proteomes" id="UP000298860">
    <property type="component" value="Unassembled WGS sequence"/>
</dbReference>